<dbReference type="AlphaFoldDB" id="A0A4R6DZQ4"/>
<evidence type="ECO:0000259" key="6">
    <source>
        <dbReference type="PROSITE" id="PS50045"/>
    </source>
</evidence>
<keyword evidence="2" id="KW-0067">ATP-binding</keyword>
<dbReference type="CDD" id="cd00009">
    <property type="entry name" value="AAA"/>
    <property type="match status" value="1"/>
</dbReference>
<dbReference type="InterPro" id="IPR025944">
    <property type="entry name" value="Sigma_54_int_dom_CS"/>
</dbReference>
<dbReference type="InterPro" id="IPR003593">
    <property type="entry name" value="AAA+_ATPase"/>
</dbReference>
<proteinExistence type="predicted"/>
<comment type="caution">
    <text evidence="7">The sequence shown here is derived from an EMBL/GenBank/DDBJ whole genome shotgun (WGS) entry which is preliminary data.</text>
</comment>
<dbReference type="InterPro" id="IPR002078">
    <property type="entry name" value="Sigma_54_int"/>
</dbReference>
<dbReference type="Gene3D" id="1.10.10.60">
    <property type="entry name" value="Homeodomain-like"/>
    <property type="match status" value="1"/>
</dbReference>
<dbReference type="PRINTS" id="PR01590">
    <property type="entry name" value="HTHFIS"/>
</dbReference>
<evidence type="ECO:0000256" key="1">
    <source>
        <dbReference type="ARBA" id="ARBA00022741"/>
    </source>
</evidence>
<dbReference type="InterPro" id="IPR025943">
    <property type="entry name" value="Sigma_54_int_dom_ATP-bd_2"/>
</dbReference>
<dbReference type="Gene3D" id="3.30.1380.20">
    <property type="entry name" value="Trafficking protein particle complex subunit 3"/>
    <property type="match status" value="1"/>
</dbReference>
<keyword evidence="4" id="KW-0238">DNA-binding</keyword>
<keyword evidence="3" id="KW-0805">Transcription regulation</keyword>
<dbReference type="Pfam" id="PF25601">
    <property type="entry name" value="AAA_lid_14"/>
    <property type="match status" value="1"/>
</dbReference>
<dbReference type="PROSITE" id="PS50045">
    <property type="entry name" value="SIGMA54_INTERACT_4"/>
    <property type="match status" value="1"/>
</dbReference>
<evidence type="ECO:0000256" key="3">
    <source>
        <dbReference type="ARBA" id="ARBA00023015"/>
    </source>
</evidence>
<dbReference type="InterPro" id="IPR002197">
    <property type="entry name" value="HTH_Fis"/>
</dbReference>
<dbReference type="SMART" id="SM00989">
    <property type="entry name" value="V4R"/>
    <property type="match status" value="1"/>
</dbReference>
<dbReference type="InterPro" id="IPR027417">
    <property type="entry name" value="P-loop_NTPase"/>
</dbReference>
<sequence>MKEIRYPENADLRQLLRFSDKDGLIWLGEHRMVLLHSAALSELRKELIESVGAEQARRILTRMGFASGMRDAELARKIRGSGNLVDAFVVGPQLHMLEGCVEVEPVRLDIDAEAGKFHGEFIWRQSWEAEVHVQQFGEVDHPVCWMMIGYASGYTSAFMGRFILYRETECAATGDGHCHIVGKPVEDWPDAHELTPYFEPDSIVGRLLELREEVEAMRQRIACPRSIPNLIGTAAGFRNAYELVTKAADTNVTVLLLGETGVGKERFARALHELSPRKAAPFVAVNCAALPDELIESELFGVERGAFTGAHASRAGKFERADGGTLFLDEVGELPLPAQAKLLRVLQEGEIERLGDERTRKINVRLVAATNVDLQEAVAAGRFRRDLYYRLNVYPVTIPPLRERVSDIPPLVEAMNARFCSLHAKRIAGITDKAMLALKSHHWPGNVRELENVIERGVILAPANGWVEAEHLFVGTVPVPDAHACIDRSGKLGSQAPAGHDLPDAVLDAGLSLEALEQDILQRAVQRAKGNLAAAARMLGMTRPQLNYRLKKQSARGGESAAAGC</sequence>
<dbReference type="OrthoDB" id="9761705at2"/>
<dbReference type="PROSITE" id="PS00676">
    <property type="entry name" value="SIGMA54_INTERACT_2"/>
    <property type="match status" value="1"/>
</dbReference>
<dbReference type="InterPro" id="IPR009057">
    <property type="entry name" value="Homeodomain-like_sf"/>
</dbReference>
<dbReference type="GO" id="GO:0043565">
    <property type="term" value="F:sequence-specific DNA binding"/>
    <property type="evidence" value="ECO:0007669"/>
    <property type="project" value="InterPro"/>
</dbReference>
<feature type="domain" description="Sigma-54 factor interaction" evidence="6">
    <location>
        <begin position="230"/>
        <end position="459"/>
    </location>
</feature>
<dbReference type="GO" id="GO:0006355">
    <property type="term" value="P:regulation of DNA-templated transcription"/>
    <property type="evidence" value="ECO:0007669"/>
    <property type="project" value="InterPro"/>
</dbReference>
<dbReference type="RefSeq" id="WP_133591342.1">
    <property type="nucleotide sequence ID" value="NZ_SNVV01000008.1"/>
</dbReference>
<dbReference type="SUPFAM" id="SSF52540">
    <property type="entry name" value="P-loop containing nucleoside triphosphate hydrolases"/>
    <property type="match status" value="1"/>
</dbReference>
<dbReference type="Proteomes" id="UP000295129">
    <property type="component" value="Unassembled WGS sequence"/>
</dbReference>
<keyword evidence="5" id="KW-0804">Transcription</keyword>
<dbReference type="FunFam" id="3.40.50.300:FF:000006">
    <property type="entry name" value="DNA-binding transcriptional regulator NtrC"/>
    <property type="match status" value="1"/>
</dbReference>
<dbReference type="InterPro" id="IPR058031">
    <property type="entry name" value="AAA_lid_NorR"/>
</dbReference>
<keyword evidence="1" id="KW-0547">Nucleotide-binding</keyword>
<accession>A0A4R6DZQ4</accession>
<evidence type="ECO:0000313" key="8">
    <source>
        <dbReference type="Proteomes" id="UP000295129"/>
    </source>
</evidence>
<dbReference type="Pfam" id="PF02830">
    <property type="entry name" value="V4R"/>
    <property type="match status" value="1"/>
</dbReference>
<dbReference type="InterPro" id="IPR025662">
    <property type="entry name" value="Sigma_54_int_dom_ATP-bd_1"/>
</dbReference>
<dbReference type="Pfam" id="PF06505">
    <property type="entry name" value="XylR_N"/>
    <property type="match status" value="1"/>
</dbReference>
<dbReference type="GO" id="GO:0005524">
    <property type="term" value="F:ATP binding"/>
    <property type="evidence" value="ECO:0007669"/>
    <property type="project" value="UniProtKB-KW"/>
</dbReference>
<dbReference type="EMBL" id="SNVV01000008">
    <property type="protein sequence ID" value="TDN50885.1"/>
    <property type="molecule type" value="Genomic_DNA"/>
</dbReference>
<name>A0A4R6DZQ4_9RHOO</name>
<dbReference type="PANTHER" id="PTHR32071">
    <property type="entry name" value="TRANSCRIPTIONAL REGULATORY PROTEIN"/>
    <property type="match status" value="1"/>
</dbReference>
<evidence type="ECO:0000256" key="4">
    <source>
        <dbReference type="ARBA" id="ARBA00023125"/>
    </source>
</evidence>
<dbReference type="Gene3D" id="3.40.50.300">
    <property type="entry name" value="P-loop containing nucleotide triphosphate hydrolases"/>
    <property type="match status" value="1"/>
</dbReference>
<evidence type="ECO:0000256" key="2">
    <source>
        <dbReference type="ARBA" id="ARBA00022840"/>
    </source>
</evidence>
<dbReference type="SMART" id="SM00382">
    <property type="entry name" value="AAA"/>
    <property type="match status" value="1"/>
</dbReference>
<evidence type="ECO:0000313" key="7">
    <source>
        <dbReference type="EMBL" id="TDN50885.1"/>
    </source>
</evidence>
<dbReference type="PROSITE" id="PS00688">
    <property type="entry name" value="SIGMA54_INTERACT_3"/>
    <property type="match status" value="1"/>
</dbReference>
<keyword evidence="8" id="KW-1185">Reference proteome</keyword>
<protein>
    <submittedName>
        <fullName evidence="7">Regulatory Fis family protein</fullName>
    </submittedName>
</protein>
<evidence type="ECO:0000256" key="5">
    <source>
        <dbReference type="ARBA" id="ARBA00023163"/>
    </source>
</evidence>
<dbReference type="InterPro" id="IPR004096">
    <property type="entry name" value="V4R"/>
</dbReference>
<dbReference type="PROSITE" id="PS00675">
    <property type="entry name" value="SIGMA54_INTERACT_1"/>
    <property type="match status" value="1"/>
</dbReference>
<dbReference type="InterPro" id="IPR024096">
    <property type="entry name" value="NO_sig/Golgi_transp_ligand-bd"/>
</dbReference>
<dbReference type="SUPFAM" id="SSF46689">
    <property type="entry name" value="Homeodomain-like"/>
    <property type="match status" value="1"/>
</dbReference>
<reference evidence="7 8" key="1">
    <citation type="submission" date="2019-03" db="EMBL/GenBank/DDBJ databases">
        <title>Genomic Encyclopedia of Type Strains, Phase IV (KMG-IV): sequencing the most valuable type-strain genomes for metagenomic binning, comparative biology and taxonomic classification.</title>
        <authorList>
            <person name="Goeker M."/>
        </authorList>
    </citation>
    <scope>NUCLEOTIDE SEQUENCE [LARGE SCALE GENOMIC DNA]</scope>
    <source>
        <strain evidence="7 8">DSM 12121</strain>
    </source>
</reference>
<gene>
    <name evidence="7" type="ORF">C7389_108129</name>
</gene>
<dbReference type="Pfam" id="PF00158">
    <property type="entry name" value="Sigma54_activat"/>
    <property type="match status" value="1"/>
</dbReference>
<dbReference type="Pfam" id="PF02954">
    <property type="entry name" value="HTH_8"/>
    <property type="match status" value="1"/>
</dbReference>
<organism evidence="7 8">
    <name type="scientific">Azoarcus indigens</name>
    <dbReference type="NCBI Taxonomy" id="29545"/>
    <lineage>
        <taxon>Bacteria</taxon>
        <taxon>Pseudomonadati</taxon>
        <taxon>Pseudomonadota</taxon>
        <taxon>Betaproteobacteria</taxon>
        <taxon>Rhodocyclales</taxon>
        <taxon>Zoogloeaceae</taxon>
        <taxon>Azoarcus</taxon>
    </lineage>
</organism>
<dbReference type="Gene3D" id="1.10.8.60">
    <property type="match status" value="1"/>
</dbReference>
<dbReference type="InterPro" id="IPR010523">
    <property type="entry name" value="XylR_N"/>
</dbReference>
<dbReference type="SUPFAM" id="SSF111126">
    <property type="entry name" value="Ligand-binding domain in the NO signalling and Golgi transport"/>
    <property type="match status" value="1"/>
</dbReference>